<organism evidence="11 12">
    <name type="scientific">Enterobacter cloacae subsp. cloacae</name>
    <dbReference type="NCBI Taxonomy" id="336306"/>
    <lineage>
        <taxon>Bacteria</taxon>
        <taxon>Pseudomonadati</taxon>
        <taxon>Pseudomonadota</taxon>
        <taxon>Gammaproteobacteria</taxon>
        <taxon>Enterobacterales</taxon>
        <taxon>Enterobacteriaceae</taxon>
        <taxon>Enterobacter</taxon>
        <taxon>Enterobacter cloacae complex</taxon>
    </lineage>
</organism>
<dbReference type="PANTHER" id="PTHR24221:SF248">
    <property type="entry name" value="ABC TRANSPORTER TRANSMEMBRANE REGION"/>
    <property type="match status" value="1"/>
</dbReference>
<evidence type="ECO:0000256" key="5">
    <source>
        <dbReference type="ARBA" id="ARBA00022989"/>
    </source>
</evidence>
<dbReference type="InterPro" id="IPR036640">
    <property type="entry name" value="ABC1_TM_sf"/>
</dbReference>
<protein>
    <submittedName>
        <fullName evidence="11">Peptidase</fullName>
    </submittedName>
</protein>
<name>A0AAE2ED96_ENTCL</name>
<evidence type="ECO:0000256" key="2">
    <source>
        <dbReference type="ARBA" id="ARBA00022692"/>
    </source>
</evidence>
<dbReference type="InterPro" id="IPR003593">
    <property type="entry name" value="AAA+_ATPase"/>
</dbReference>
<feature type="transmembrane region" description="Helical" evidence="8">
    <location>
        <begin position="125"/>
        <end position="144"/>
    </location>
</feature>
<feature type="domain" description="ABC transmembrane type-1" evidence="10">
    <location>
        <begin position="20"/>
        <end position="297"/>
    </location>
</feature>
<dbReference type="PROSITE" id="PS00211">
    <property type="entry name" value="ABC_TRANSPORTER_1"/>
    <property type="match status" value="1"/>
</dbReference>
<keyword evidence="5 8" id="KW-1133">Transmembrane helix</keyword>
<feature type="compositionally biased region" description="Polar residues" evidence="7">
    <location>
        <begin position="555"/>
        <end position="566"/>
    </location>
</feature>
<feature type="region of interest" description="Disordered" evidence="7">
    <location>
        <begin position="555"/>
        <end position="574"/>
    </location>
</feature>
<dbReference type="SUPFAM" id="SSF52540">
    <property type="entry name" value="P-loop containing nucleoside triphosphate hydrolases"/>
    <property type="match status" value="1"/>
</dbReference>
<gene>
    <name evidence="11" type="ORF">SS44_12100</name>
</gene>
<evidence type="ECO:0000313" key="11">
    <source>
        <dbReference type="EMBL" id="KJM37853.1"/>
    </source>
</evidence>
<dbReference type="InterPro" id="IPR010128">
    <property type="entry name" value="ATPase_T1SS_PrtD-like"/>
</dbReference>
<reference evidence="11 12" key="1">
    <citation type="submission" date="2015-03" db="EMBL/GenBank/DDBJ databases">
        <authorList>
            <person name="McCorrison J."/>
            <person name="Sanka R."/>
            <person name="Adams M."/>
            <person name="Brinkac L."/>
            <person name="Nierman W."/>
            <person name="Sutton G."/>
            <person name="Nelson K."/>
            <person name="Kiedrowski L."/>
            <person name="Guerrero D."/>
            <person name="Bonomo R."/>
        </authorList>
    </citation>
    <scope>NUCLEOTIDE SEQUENCE [LARGE SCALE GENOMIC DNA]</scope>
    <source>
        <strain evidence="11 12">42324</strain>
    </source>
</reference>
<dbReference type="GO" id="GO:0005886">
    <property type="term" value="C:plasma membrane"/>
    <property type="evidence" value="ECO:0007669"/>
    <property type="project" value="UniProtKB-SubCell"/>
</dbReference>
<dbReference type="PANTHER" id="PTHR24221">
    <property type="entry name" value="ATP-BINDING CASSETTE SUB-FAMILY B"/>
    <property type="match status" value="1"/>
</dbReference>
<dbReference type="GO" id="GO:0030256">
    <property type="term" value="C:type I protein secretion system complex"/>
    <property type="evidence" value="ECO:0007669"/>
    <property type="project" value="InterPro"/>
</dbReference>
<dbReference type="InterPro" id="IPR003439">
    <property type="entry name" value="ABC_transporter-like_ATP-bd"/>
</dbReference>
<dbReference type="Pfam" id="PF00005">
    <property type="entry name" value="ABC_tran"/>
    <property type="match status" value="1"/>
</dbReference>
<dbReference type="EMBL" id="JZYG01000012">
    <property type="protein sequence ID" value="KJM37853.1"/>
    <property type="molecule type" value="Genomic_DNA"/>
</dbReference>
<keyword evidence="4" id="KW-0067">ATP-binding</keyword>
<dbReference type="GO" id="GO:0140359">
    <property type="term" value="F:ABC-type transporter activity"/>
    <property type="evidence" value="ECO:0007669"/>
    <property type="project" value="InterPro"/>
</dbReference>
<evidence type="ECO:0000313" key="12">
    <source>
        <dbReference type="Proteomes" id="UP000033344"/>
    </source>
</evidence>
<dbReference type="SMART" id="SM00382">
    <property type="entry name" value="AAA"/>
    <property type="match status" value="1"/>
</dbReference>
<dbReference type="GO" id="GO:0016887">
    <property type="term" value="F:ATP hydrolysis activity"/>
    <property type="evidence" value="ECO:0007669"/>
    <property type="project" value="InterPro"/>
</dbReference>
<dbReference type="PROSITE" id="PS50929">
    <property type="entry name" value="ABC_TM1F"/>
    <property type="match status" value="1"/>
</dbReference>
<evidence type="ECO:0000256" key="6">
    <source>
        <dbReference type="ARBA" id="ARBA00023136"/>
    </source>
</evidence>
<proteinExistence type="predicted"/>
<dbReference type="InterPro" id="IPR017871">
    <property type="entry name" value="ABC_transporter-like_CS"/>
</dbReference>
<keyword evidence="2 8" id="KW-0812">Transmembrane</keyword>
<feature type="transmembrane region" description="Helical" evidence="8">
    <location>
        <begin position="18"/>
        <end position="41"/>
    </location>
</feature>
<keyword evidence="3" id="KW-0547">Nucleotide-binding</keyword>
<dbReference type="NCBIfam" id="TIGR01842">
    <property type="entry name" value="type_I_sec_PrtD"/>
    <property type="match status" value="1"/>
</dbReference>
<dbReference type="RefSeq" id="WP_045294279.1">
    <property type="nucleotide sequence ID" value="NZ_JZYG01000012.1"/>
</dbReference>
<evidence type="ECO:0000256" key="8">
    <source>
        <dbReference type="SAM" id="Phobius"/>
    </source>
</evidence>
<evidence type="ECO:0000256" key="3">
    <source>
        <dbReference type="ARBA" id="ARBA00022741"/>
    </source>
</evidence>
<evidence type="ECO:0000256" key="4">
    <source>
        <dbReference type="ARBA" id="ARBA00022840"/>
    </source>
</evidence>
<dbReference type="InterPro" id="IPR039421">
    <property type="entry name" value="Type_1_exporter"/>
</dbReference>
<evidence type="ECO:0000256" key="7">
    <source>
        <dbReference type="SAM" id="MobiDB-lite"/>
    </source>
</evidence>
<dbReference type="GO" id="GO:0034040">
    <property type="term" value="F:ATPase-coupled lipid transmembrane transporter activity"/>
    <property type="evidence" value="ECO:0007669"/>
    <property type="project" value="TreeGrafter"/>
</dbReference>
<sequence>MIEPLGLIKNFARVRTRIFVTIAFFSSVINILMLAPSIYMLQVYDRALSSGNTTTLFMLTLLVLFMFAVMALLDYARGIVIIRLGNQFDNALSPALYTAACESNLVKHSPNAGQAISDLTVIRQFVTGPALFAVFDSIWFPVYLGVIFLFNTWLGVFSLSGACLLLALALINEKTTRQLLNEAGGYALISNHQANSSLQSAETLHALGMTDNVKARWWRGHQQFLYCQSAASERAVLMSAVTKTVRMALQSLMLGLGCWLAILGDISPGMMIAGSILLGRALSPVEQLISVAKGYRSARLAWERVVRLTGDFPPAQESIRLPAAQGVLTVENVTVFPPGNPRQPILQNITLRVNPGEVLGIVGASASGKSCLARVLCGVWPAGEGDVRLDGADIYQWQKQTPGPGIGYLPQDVSLFTGTLAENIAQFGEIDSTQLIATAKLAGIHDMILRMPDGYNSLTGEQGMALSGGQKQRIGLARALYGNPALVILDEPNAHLDESGEQALQQVIRQLRQQKKSVVIISHRPGILPLTSHLLVLEGGKTKLYGPTAQLLQQSARPVNKTNSVPAEQGKVHA</sequence>
<accession>A0AAE2ED96</accession>
<dbReference type="Gene3D" id="1.20.1560.10">
    <property type="entry name" value="ABC transporter type 1, transmembrane domain"/>
    <property type="match status" value="1"/>
</dbReference>
<dbReference type="InterPro" id="IPR011527">
    <property type="entry name" value="ABC1_TM_dom"/>
</dbReference>
<feature type="transmembrane region" description="Helical" evidence="8">
    <location>
        <begin position="53"/>
        <end position="73"/>
    </location>
</feature>
<evidence type="ECO:0000256" key="1">
    <source>
        <dbReference type="ARBA" id="ARBA00004651"/>
    </source>
</evidence>
<dbReference type="Proteomes" id="UP000033344">
    <property type="component" value="Unassembled WGS sequence"/>
</dbReference>
<dbReference type="PROSITE" id="PS50893">
    <property type="entry name" value="ABC_TRANSPORTER_2"/>
    <property type="match status" value="1"/>
</dbReference>
<dbReference type="Gene3D" id="3.40.50.300">
    <property type="entry name" value="P-loop containing nucleotide triphosphate hydrolases"/>
    <property type="match status" value="1"/>
</dbReference>
<feature type="domain" description="ABC transporter" evidence="9">
    <location>
        <begin position="328"/>
        <end position="564"/>
    </location>
</feature>
<comment type="caution">
    <text evidence="11">The sequence shown here is derived from an EMBL/GenBank/DDBJ whole genome shotgun (WGS) entry which is preliminary data.</text>
</comment>
<dbReference type="AlphaFoldDB" id="A0AAE2ED96"/>
<keyword evidence="6 8" id="KW-0472">Membrane</keyword>
<evidence type="ECO:0000259" key="9">
    <source>
        <dbReference type="PROSITE" id="PS50893"/>
    </source>
</evidence>
<feature type="transmembrane region" description="Helical" evidence="8">
    <location>
        <begin position="150"/>
        <end position="171"/>
    </location>
</feature>
<dbReference type="GO" id="GO:0030253">
    <property type="term" value="P:protein secretion by the type I secretion system"/>
    <property type="evidence" value="ECO:0007669"/>
    <property type="project" value="InterPro"/>
</dbReference>
<dbReference type="InterPro" id="IPR027417">
    <property type="entry name" value="P-loop_NTPase"/>
</dbReference>
<evidence type="ECO:0000259" key="10">
    <source>
        <dbReference type="PROSITE" id="PS50929"/>
    </source>
</evidence>
<comment type="subcellular location">
    <subcellularLocation>
        <location evidence="1">Cell membrane</location>
        <topology evidence="1">Multi-pass membrane protein</topology>
    </subcellularLocation>
</comment>
<dbReference type="SUPFAM" id="SSF90123">
    <property type="entry name" value="ABC transporter transmembrane region"/>
    <property type="match status" value="1"/>
</dbReference>
<dbReference type="GO" id="GO:0005524">
    <property type="term" value="F:ATP binding"/>
    <property type="evidence" value="ECO:0007669"/>
    <property type="project" value="UniProtKB-KW"/>
</dbReference>
<feature type="transmembrane region" description="Helical" evidence="8">
    <location>
        <begin position="252"/>
        <end position="278"/>
    </location>
</feature>